<dbReference type="RefSeq" id="WP_329512755.1">
    <property type="nucleotide sequence ID" value="NZ_BAAAYZ010000223.1"/>
</dbReference>
<name>A0ABU7FWX6_9ACTN</name>
<evidence type="ECO:0000313" key="3">
    <source>
        <dbReference type="EMBL" id="MED7828412.1"/>
    </source>
</evidence>
<evidence type="ECO:0000313" key="4">
    <source>
        <dbReference type="Proteomes" id="UP001333996"/>
    </source>
</evidence>
<feature type="compositionally biased region" description="Low complexity" evidence="1">
    <location>
        <begin position="158"/>
        <end position="176"/>
    </location>
</feature>
<dbReference type="SUPFAM" id="SSF103473">
    <property type="entry name" value="MFS general substrate transporter"/>
    <property type="match status" value="1"/>
</dbReference>
<keyword evidence="4" id="KW-1185">Reference proteome</keyword>
<accession>A0ABU7FWX6</accession>
<organism evidence="3 4">
    <name type="scientific">Streptomyces chiangmaiensis</name>
    <dbReference type="NCBI Taxonomy" id="766497"/>
    <lineage>
        <taxon>Bacteria</taxon>
        <taxon>Bacillati</taxon>
        <taxon>Actinomycetota</taxon>
        <taxon>Actinomycetes</taxon>
        <taxon>Kitasatosporales</taxon>
        <taxon>Streptomycetaceae</taxon>
        <taxon>Streptomyces</taxon>
    </lineage>
</organism>
<feature type="transmembrane region" description="Helical" evidence="2">
    <location>
        <begin position="82"/>
        <end position="108"/>
    </location>
</feature>
<keyword evidence="2" id="KW-1133">Transmembrane helix</keyword>
<keyword evidence="2" id="KW-0472">Membrane</keyword>
<dbReference type="EMBL" id="JAYWVC010000377">
    <property type="protein sequence ID" value="MED7828412.1"/>
    <property type="molecule type" value="Genomic_DNA"/>
</dbReference>
<feature type="transmembrane region" description="Helical" evidence="2">
    <location>
        <begin position="59"/>
        <end position="76"/>
    </location>
</feature>
<evidence type="ECO:0000256" key="1">
    <source>
        <dbReference type="SAM" id="MobiDB-lite"/>
    </source>
</evidence>
<protein>
    <recommendedName>
        <fullName evidence="5">MFS transporter</fullName>
    </recommendedName>
</protein>
<feature type="region of interest" description="Disordered" evidence="1">
    <location>
        <begin position="114"/>
        <end position="189"/>
    </location>
</feature>
<proteinExistence type="predicted"/>
<sequence>MLAGSVVGAVIVALDGTVLTVAQPTLQRDLWALPGPVAMVAAAPASAVRMRHHGPRRTAGTAVALLGLGVLVLSRLSQASPALWAGMGFLLVGAGFGTVTVTATAVVVREAHHIGRGGRRSAADHAERRAHGGRGRREHADDVHQRGSRAHPGGPRLRVPARCAAGSAAARPVRSPAPRRDRLRFRSGA</sequence>
<comment type="caution">
    <text evidence="3">The sequence shown here is derived from an EMBL/GenBank/DDBJ whole genome shotgun (WGS) entry which is preliminary data.</text>
</comment>
<feature type="compositionally biased region" description="Basic and acidic residues" evidence="1">
    <location>
        <begin position="121"/>
        <end position="130"/>
    </location>
</feature>
<keyword evidence="2" id="KW-0812">Transmembrane</keyword>
<evidence type="ECO:0000256" key="2">
    <source>
        <dbReference type="SAM" id="Phobius"/>
    </source>
</evidence>
<evidence type="ECO:0008006" key="5">
    <source>
        <dbReference type="Google" id="ProtNLM"/>
    </source>
</evidence>
<reference evidence="3" key="1">
    <citation type="submission" date="2024-01" db="EMBL/GenBank/DDBJ databases">
        <title>First draft genome sequence data of TA4-1, the type strain of Gram-positive actinobacterium Streptomyces chiangmaiensis.</title>
        <authorList>
            <person name="Yasawong M."/>
            <person name="Nantapong N."/>
        </authorList>
    </citation>
    <scope>NUCLEOTIDE SEQUENCE</scope>
    <source>
        <strain evidence="3">TA4-1</strain>
    </source>
</reference>
<dbReference type="Proteomes" id="UP001333996">
    <property type="component" value="Unassembled WGS sequence"/>
</dbReference>
<dbReference type="InterPro" id="IPR036259">
    <property type="entry name" value="MFS_trans_sf"/>
</dbReference>
<gene>
    <name evidence="3" type="ORF">VXC91_42780</name>
</gene>